<gene>
    <name evidence="1" type="ORF">ECPE_LOCUS5736</name>
</gene>
<reference evidence="1 2" key="2">
    <citation type="submission" date="2018-11" db="EMBL/GenBank/DDBJ databases">
        <authorList>
            <consortium name="Pathogen Informatics"/>
        </authorList>
    </citation>
    <scope>NUCLEOTIDE SEQUENCE [LARGE SCALE GENOMIC DNA]</scope>
    <source>
        <strain evidence="1 2">Egypt</strain>
    </source>
</reference>
<sequence>MDGHPRLRCGWYWEETDQSNLMCMSIDTMVEIAGLGGKPFCSEPEEVCNMFRPCCGRDWVCRRRGAPLGVCVHCIPANGQCEHSRECCLGVCIDGQCRHVMATTE</sequence>
<protein>
    <submittedName>
        <fullName evidence="3">UPF0506 domain-containing protein</fullName>
    </submittedName>
</protein>
<reference evidence="3" key="1">
    <citation type="submission" date="2016-06" db="UniProtKB">
        <authorList>
            <consortium name="WormBaseParasite"/>
        </authorList>
    </citation>
    <scope>IDENTIFICATION</scope>
</reference>
<dbReference type="WBParaSite" id="ECPE_0000574901-mRNA-1">
    <property type="protein sequence ID" value="ECPE_0000574901-mRNA-1"/>
    <property type="gene ID" value="ECPE_0000574901"/>
</dbReference>
<name>A0A183AFK1_9TREM</name>
<proteinExistence type="predicted"/>
<keyword evidence="2" id="KW-1185">Reference proteome</keyword>
<evidence type="ECO:0000313" key="1">
    <source>
        <dbReference type="EMBL" id="VDP76402.1"/>
    </source>
</evidence>
<dbReference type="EMBL" id="UZAN01042610">
    <property type="protein sequence ID" value="VDP76402.1"/>
    <property type="molecule type" value="Genomic_DNA"/>
</dbReference>
<dbReference type="OrthoDB" id="6220244at2759"/>
<dbReference type="Proteomes" id="UP000272942">
    <property type="component" value="Unassembled WGS sequence"/>
</dbReference>
<organism evidence="3">
    <name type="scientific">Echinostoma caproni</name>
    <dbReference type="NCBI Taxonomy" id="27848"/>
    <lineage>
        <taxon>Eukaryota</taxon>
        <taxon>Metazoa</taxon>
        <taxon>Spiralia</taxon>
        <taxon>Lophotrochozoa</taxon>
        <taxon>Platyhelminthes</taxon>
        <taxon>Trematoda</taxon>
        <taxon>Digenea</taxon>
        <taxon>Plagiorchiida</taxon>
        <taxon>Echinostomata</taxon>
        <taxon>Echinostomatoidea</taxon>
        <taxon>Echinostomatidae</taxon>
        <taxon>Echinostoma</taxon>
    </lineage>
</organism>
<evidence type="ECO:0000313" key="3">
    <source>
        <dbReference type="WBParaSite" id="ECPE_0000574901-mRNA-1"/>
    </source>
</evidence>
<evidence type="ECO:0000313" key="2">
    <source>
        <dbReference type="Proteomes" id="UP000272942"/>
    </source>
</evidence>
<accession>A0A183AFK1</accession>
<dbReference type="AlphaFoldDB" id="A0A183AFK1"/>